<reference evidence="4" key="1">
    <citation type="journal article" date="2006" name="Science">
        <title>Ancient noncoding elements conserved in the human genome.</title>
        <authorList>
            <person name="Venkatesh B."/>
            <person name="Kirkness E.F."/>
            <person name="Loh Y.H."/>
            <person name="Halpern A.L."/>
            <person name="Lee A.P."/>
            <person name="Johnson J."/>
            <person name="Dandona N."/>
            <person name="Viswanathan L.D."/>
            <person name="Tay A."/>
            <person name="Venter J.C."/>
            <person name="Strausberg R.L."/>
            <person name="Brenner S."/>
        </authorList>
    </citation>
    <scope>NUCLEOTIDE SEQUENCE [LARGE SCALE GENOMIC DNA]</scope>
</reference>
<evidence type="ECO:0000313" key="4">
    <source>
        <dbReference type="Proteomes" id="UP000314986"/>
    </source>
</evidence>
<dbReference type="Gene3D" id="3.30.1200.10">
    <property type="entry name" value="YggU-like"/>
    <property type="match status" value="1"/>
</dbReference>
<accession>A0A4W3GRI1</accession>
<dbReference type="SMART" id="SM01152">
    <property type="entry name" value="DUF167"/>
    <property type="match status" value="1"/>
</dbReference>
<dbReference type="Ensembl" id="ENSCMIT00000005854.1">
    <property type="protein sequence ID" value="ENSCMIP00000005662.1"/>
    <property type="gene ID" value="ENSCMIG00000003278.1"/>
</dbReference>
<dbReference type="PANTHER" id="PTHR13420:SF7">
    <property type="entry name" value="UPF0235 PROTEIN C15ORF40"/>
    <property type="match status" value="1"/>
</dbReference>
<dbReference type="GeneTree" id="ENSGT00940000164795"/>
<evidence type="ECO:0000313" key="3">
    <source>
        <dbReference type="Ensembl" id="ENSCMIP00000005662.1"/>
    </source>
</evidence>
<dbReference type="SUPFAM" id="SSF69786">
    <property type="entry name" value="YggU-like"/>
    <property type="match status" value="1"/>
</dbReference>
<reference evidence="3" key="5">
    <citation type="submission" date="2025-09" db="UniProtKB">
        <authorList>
            <consortium name="Ensembl"/>
        </authorList>
    </citation>
    <scope>IDENTIFICATION</scope>
</reference>
<comment type="similarity">
    <text evidence="1">Belongs to the UPF0235 family.</text>
</comment>
<dbReference type="Pfam" id="PF02594">
    <property type="entry name" value="DUF167"/>
    <property type="match status" value="1"/>
</dbReference>
<evidence type="ECO:0000256" key="1">
    <source>
        <dbReference type="ARBA" id="ARBA00010364"/>
    </source>
</evidence>
<reference evidence="3" key="4">
    <citation type="submission" date="2025-08" db="UniProtKB">
        <authorList>
            <consortium name="Ensembl"/>
        </authorList>
    </citation>
    <scope>IDENTIFICATION</scope>
</reference>
<proteinExistence type="inferred from homology"/>
<dbReference type="InterPro" id="IPR003746">
    <property type="entry name" value="DUF167"/>
</dbReference>
<feature type="region of interest" description="Disordered" evidence="2">
    <location>
        <begin position="1"/>
        <end position="33"/>
    </location>
</feature>
<dbReference type="GO" id="GO:0005737">
    <property type="term" value="C:cytoplasm"/>
    <property type="evidence" value="ECO:0007669"/>
    <property type="project" value="TreeGrafter"/>
</dbReference>
<dbReference type="InParanoid" id="A0A4W3GRI1"/>
<keyword evidence="4" id="KW-1185">Reference proteome</keyword>
<dbReference type="InterPro" id="IPR036591">
    <property type="entry name" value="YggU-like_sf"/>
</dbReference>
<protein>
    <submittedName>
        <fullName evidence="3">Uncharacterized protein</fullName>
    </submittedName>
</protein>
<sequence>PLTYLSTRKRGKIKDSAKPTSSPAPLGPATRGKDGAISVAVRAKPGAKQNAVTDVTHEAVGVAIAAPPSDGEANAELVRFLAQVLEVKKSQVTLDKVSRDLLTTPLPSNAETKNVS</sequence>
<evidence type="ECO:0000256" key="2">
    <source>
        <dbReference type="SAM" id="MobiDB-lite"/>
    </source>
</evidence>
<reference evidence="4" key="3">
    <citation type="journal article" date="2014" name="Nature">
        <title>Elephant shark genome provides unique insights into gnathostome evolution.</title>
        <authorList>
            <consortium name="International Elephant Shark Genome Sequencing Consortium"/>
            <person name="Venkatesh B."/>
            <person name="Lee A.P."/>
            <person name="Ravi V."/>
            <person name="Maurya A.K."/>
            <person name="Lian M.M."/>
            <person name="Swann J.B."/>
            <person name="Ohta Y."/>
            <person name="Flajnik M.F."/>
            <person name="Sutoh Y."/>
            <person name="Kasahara M."/>
            <person name="Hoon S."/>
            <person name="Gangu V."/>
            <person name="Roy S.W."/>
            <person name="Irimia M."/>
            <person name="Korzh V."/>
            <person name="Kondrychyn I."/>
            <person name="Lim Z.W."/>
            <person name="Tay B.H."/>
            <person name="Tohari S."/>
            <person name="Kong K.W."/>
            <person name="Ho S."/>
            <person name="Lorente-Galdos B."/>
            <person name="Quilez J."/>
            <person name="Marques-Bonet T."/>
            <person name="Raney B.J."/>
            <person name="Ingham P.W."/>
            <person name="Tay A."/>
            <person name="Hillier L.W."/>
            <person name="Minx P."/>
            <person name="Boehm T."/>
            <person name="Wilson R.K."/>
            <person name="Brenner S."/>
            <person name="Warren W.C."/>
        </authorList>
    </citation>
    <scope>NUCLEOTIDE SEQUENCE [LARGE SCALE GENOMIC DNA]</scope>
</reference>
<dbReference type="PANTHER" id="PTHR13420">
    <property type="entry name" value="UPF0235 PROTEIN C15ORF40"/>
    <property type="match status" value="1"/>
</dbReference>
<dbReference type="AlphaFoldDB" id="A0A4W3GRI1"/>
<reference evidence="4" key="2">
    <citation type="journal article" date="2007" name="PLoS Biol.">
        <title>Survey sequencing and comparative analysis of the elephant shark (Callorhinchus milii) genome.</title>
        <authorList>
            <person name="Venkatesh B."/>
            <person name="Kirkness E.F."/>
            <person name="Loh Y.H."/>
            <person name="Halpern A.L."/>
            <person name="Lee A.P."/>
            <person name="Johnson J."/>
            <person name="Dandona N."/>
            <person name="Viswanathan L.D."/>
            <person name="Tay A."/>
            <person name="Venter J.C."/>
            <person name="Strausberg R.L."/>
            <person name="Brenner S."/>
        </authorList>
    </citation>
    <scope>NUCLEOTIDE SEQUENCE [LARGE SCALE GENOMIC DNA]</scope>
</reference>
<dbReference type="Proteomes" id="UP000314986">
    <property type="component" value="Unassembled WGS sequence"/>
</dbReference>
<organism evidence="3 4">
    <name type="scientific">Callorhinchus milii</name>
    <name type="common">Ghost shark</name>
    <dbReference type="NCBI Taxonomy" id="7868"/>
    <lineage>
        <taxon>Eukaryota</taxon>
        <taxon>Metazoa</taxon>
        <taxon>Chordata</taxon>
        <taxon>Craniata</taxon>
        <taxon>Vertebrata</taxon>
        <taxon>Chondrichthyes</taxon>
        <taxon>Holocephali</taxon>
        <taxon>Chimaeriformes</taxon>
        <taxon>Callorhinchidae</taxon>
        <taxon>Callorhinchus</taxon>
    </lineage>
</organism>
<dbReference type="STRING" id="7868.ENSCMIP00000005662"/>
<name>A0A4W3GRI1_CALMI</name>
<dbReference type="NCBIfam" id="TIGR00251">
    <property type="entry name" value="DUF167 family protein"/>
    <property type="match status" value="1"/>
</dbReference>
<dbReference type="OMA" id="CCQPRDT"/>